<evidence type="ECO:0000256" key="1">
    <source>
        <dbReference type="SAM" id="Phobius"/>
    </source>
</evidence>
<dbReference type="GeneID" id="77168526"/>
<dbReference type="RefSeq" id="WP_265573511.1">
    <property type="nucleotide sequence ID" value="NZ_AP018400.1"/>
</dbReference>
<name>A0A2Z5TY88_9STRE</name>
<keyword evidence="1" id="KW-1133">Transmembrane helix</keyword>
<sequence>MTLKRWLVIGIIAIVGLLVGRLLVRIFLNLLLGGTIWGGNFL</sequence>
<dbReference type="KEGG" id="srq:SR187_3460"/>
<accession>A0A2Z5TY88</accession>
<keyword evidence="1" id="KW-0472">Membrane</keyword>
<keyword evidence="1" id="KW-0812">Transmembrane</keyword>
<reference evidence="2 3" key="1">
    <citation type="journal article" date="2018" name="Genome Biol. Evol.">
        <title>Complete Genome Sequence of Streptococcus ruminantium sp. nov. GUT-187T (=DSM 104980T =JCM 31869T), the Type Strain of S. ruminantium, and Comparison with Genome Sequences of Streptococcus suis Strains.</title>
        <authorList>
            <person name="Tohya M."/>
            <person name="Sekizaki T."/>
            <person name="Miyoshi-Akiyama T."/>
        </authorList>
    </citation>
    <scope>NUCLEOTIDE SEQUENCE [LARGE SCALE GENOMIC DNA]</scope>
    <source>
        <strain evidence="2 3">GUT187T</strain>
    </source>
</reference>
<feature type="transmembrane region" description="Helical" evidence="1">
    <location>
        <begin position="6"/>
        <end position="24"/>
    </location>
</feature>
<organism evidence="2 3">
    <name type="scientific">Streptococcus ruminantium</name>
    <dbReference type="NCBI Taxonomy" id="1917441"/>
    <lineage>
        <taxon>Bacteria</taxon>
        <taxon>Bacillati</taxon>
        <taxon>Bacillota</taxon>
        <taxon>Bacilli</taxon>
        <taxon>Lactobacillales</taxon>
        <taxon>Streptococcaceae</taxon>
        <taxon>Streptococcus</taxon>
    </lineage>
</organism>
<dbReference type="EMBL" id="AP018400">
    <property type="protein sequence ID" value="BBA92301.1"/>
    <property type="molecule type" value="Genomic_DNA"/>
</dbReference>
<proteinExistence type="predicted"/>
<evidence type="ECO:0000313" key="3">
    <source>
        <dbReference type="Proteomes" id="UP000269331"/>
    </source>
</evidence>
<dbReference type="AlphaFoldDB" id="A0A2Z5TY88"/>
<evidence type="ECO:0000313" key="2">
    <source>
        <dbReference type="EMBL" id="BBA92301.1"/>
    </source>
</evidence>
<dbReference type="Proteomes" id="UP000269331">
    <property type="component" value="Chromosome"/>
</dbReference>
<protein>
    <submittedName>
        <fullName evidence="2">Uncharacterized protein</fullName>
    </submittedName>
</protein>
<gene>
    <name evidence="2" type="ORF">SR187_3460</name>
</gene>